<organism evidence="1">
    <name type="scientific">uncultured Caudovirales phage</name>
    <dbReference type="NCBI Taxonomy" id="2100421"/>
    <lineage>
        <taxon>Viruses</taxon>
        <taxon>Duplodnaviria</taxon>
        <taxon>Heunggongvirae</taxon>
        <taxon>Uroviricota</taxon>
        <taxon>Caudoviricetes</taxon>
        <taxon>Peduoviridae</taxon>
        <taxon>Maltschvirus</taxon>
        <taxon>Maltschvirus maltsch</taxon>
    </lineage>
</organism>
<sequence>MADYAFRVIRHKDMTDESLIPWQATLELMDKVVRERSIKLKSIKLHYHPNGMRTDHAMGVTDFDKSQIVLCSNDFDTALHELAHIWTGDAHTTKWARALYRLYDWYIPEQAAELRKATSREYRNARLKTKKENRAWKTSRLRTCSLGG</sequence>
<name>A0A6J7WXB5_9CAUD</name>
<accession>A0A6J7WXB5</accession>
<protein>
    <submittedName>
        <fullName evidence="1">Uncharacterized protein</fullName>
    </submittedName>
</protein>
<reference evidence="1" key="1">
    <citation type="submission" date="2020-05" db="EMBL/GenBank/DDBJ databases">
        <authorList>
            <person name="Chiriac C."/>
            <person name="Salcher M."/>
            <person name="Ghai R."/>
            <person name="Kavagutti S V."/>
        </authorList>
    </citation>
    <scope>NUCLEOTIDE SEQUENCE</scope>
</reference>
<evidence type="ECO:0000313" key="1">
    <source>
        <dbReference type="EMBL" id="CAB5220754.1"/>
    </source>
</evidence>
<dbReference type="EMBL" id="LR798289">
    <property type="protein sequence ID" value="CAB5220754.1"/>
    <property type="molecule type" value="Genomic_DNA"/>
</dbReference>
<proteinExistence type="predicted"/>
<gene>
    <name evidence="1" type="ORF">UFOVP357_24</name>
</gene>